<dbReference type="PATRIC" id="fig|1028801.3.peg.5592"/>
<dbReference type="HOGENOM" id="CLU_166169_0_0_5"/>
<dbReference type="AlphaFoldDB" id="A0A068THI7"/>
<feature type="chain" id="PRO_5001653956" description="Secreted protein" evidence="2">
    <location>
        <begin position="31"/>
        <end position="109"/>
    </location>
</feature>
<feature type="region of interest" description="Disordered" evidence="1">
    <location>
        <begin position="31"/>
        <end position="109"/>
    </location>
</feature>
<dbReference type="KEGG" id="ngl:RG1141_PA09910"/>
<evidence type="ECO:0000313" key="3">
    <source>
        <dbReference type="EMBL" id="CDN57823.1"/>
    </source>
</evidence>
<organism evidence="3 4">
    <name type="scientific">Neorhizobium galegae bv. officinalis bv. officinalis str. HAMBI 1141</name>
    <dbReference type="NCBI Taxonomy" id="1028801"/>
    <lineage>
        <taxon>Bacteria</taxon>
        <taxon>Pseudomonadati</taxon>
        <taxon>Pseudomonadota</taxon>
        <taxon>Alphaproteobacteria</taxon>
        <taxon>Hyphomicrobiales</taxon>
        <taxon>Rhizobiaceae</taxon>
        <taxon>Rhizobium/Agrobacterium group</taxon>
        <taxon>Neorhizobium</taxon>
    </lineage>
</organism>
<feature type="compositionally biased region" description="Polar residues" evidence="1">
    <location>
        <begin position="44"/>
        <end position="64"/>
    </location>
</feature>
<keyword evidence="2" id="KW-0732">Signal</keyword>
<evidence type="ECO:0000256" key="1">
    <source>
        <dbReference type="SAM" id="MobiDB-lite"/>
    </source>
</evidence>
<name>A0A068THI7_NEOGA</name>
<protein>
    <recommendedName>
        <fullName evidence="5">Secreted protein</fullName>
    </recommendedName>
</protein>
<sequence length="109" mass="11819">MLSVETMVFDRAKRICVLCAIGLLPASAFAQAPAKQPDRCQAPDRQQNQNMTTTEDNSRPANKSGTEKLSDCNGVLKPPSTGDSDFVEPAPPVGNTPVIRPDEVPQRQR</sequence>
<dbReference type="eggNOG" id="ENOG503132W">
    <property type="taxonomic scope" value="Bacteria"/>
</dbReference>
<proteinExistence type="predicted"/>
<accession>A0A068THI7</accession>
<gene>
    <name evidence="3" type="ORF">RG1141_PA09910</name>
</gene>
<feature type="compositionally biased region" description="Basic and acidic residues" evidence="1">
    <location>
        <begin position="100"/>
        <end position="109"/>
    </location>
</feature>
<evidence type="ECO:0000256" key="2">
    <source>
        <dbReference type="SAM" id="SignalP"/>
    </source>
</evidence>
<evidence type="ECO:0000313" key="4">
    <source>
        <dbReference type="Proteomes" id="UP000028186"/>
    </source>
</evidence>
<keyword evidence="3" id="KW-0614">Plasmid</keyword>
<dbReference type="Proteomes" id="UP000028186">
    <property type="component" value="Plasmid pHAMBI1141a"/>
</dbReference>
<feature type="signal peptide" evidence="2">
    <location>
        <begin position="1"/>
        <end position="30"/>
    </location>
</feature>
<evidence type="ECO:0008006" key="5">
    <source>
        <dbReference type="Google" id="ProtNLM"/>
    </source>
</evidence>
<dbReference type="EMBL" id="HG938356">
    <property type="protein sequence ID" value="CDN57823.1"/>
    <property type="molecule type" value="Genomic_DNA"/>
</dbReference>
<geneLocation type="plasmid" evidence="4">
    <name>II</name>
</geneLocation>
<reference evidence="4" key="1">
    <citation type="journal article" date="2014" name="BMC Genomics">
        <title>Genome sequencing of two Neorhizobium galegae strains reveals a noeT gene responsible for the unusual acetylation of the nodulation factors.</title>
        <authorList>
            <person name="Osterman J."/>
            <person name="Marsh J."/>
            <person name="Laine P.K."/>
            <person name="Zeng Z."/>
            <person name="Alatalo E."/>
            <person name="Sullivan J.T."/>
            <person name="Young J.P."/>
            <person name="Thomas-Oates J."/>
            <person name="Paulin L."/>
            <person name="Lindstrom K."/>
        </authorList>
    </citation>
    <scope>NUCLEOTIDE SEQUENCE [LARGE SCALE GENOMIC DNA]</scope>
    <source>
        <strain evidence="4">HAMBI 1141</strain>
        <plasmid evidence="4">II</plasmid>
    </source>
</reference>